<proteinExistence type="predicted"/>
<dbReference type="AlphaFoldDB" id="A0A2S3YKP3"/>
<dbReference type="Gene3D" id="3.10.450.50">
    <property type="match status" value="1"/>
</dbReference>
<dbReference type="RefSeq" id="WP_234819742.1">
    <property type="nucleotide sequence ID" value="NZ_LODU01000047.1"/>
</dbReference>
<reference evidence="3 4" key="1">
    <citation type="journal article" date="2014" name="Syst. Appl. Microbiol.">
        <title>Microsymbionts of Phaseolus vulgaris in acid and alkaline soils of Mexico.</title>
        <authorList>
            <person name="Verastegui-Valdes M.M."/>
            <person name="Zhang Y.J."/>
            <person name="Rivera-Orduna F.N."/>
            <person name="Cheng H.P."/>
            <person name="Sui X.H."/>
            <person name="Wang E.T."/>
        </authorList>
    </citation>
    <scope>NUCLEOTIDE SEQUENCE [LARGE SCALE GENOMIC DNA]</scope>
    <source>
        <strain evidence="3 4">FG01</strain>
    </source>
</reference>
<evidence type="ECO:0000256" key="1">
    <source>
        <dbReference type="SAM" id="SignalP"/>
    </source>
</evidence>
<dbReference type="SUPFAM" id="SSF54427">
    <property type="entry name" value="NTF2-like"/>
    <property type="match status" value="1"/>
</dbReference>
<keyword evidence="1" id="KW-0732">Signal</keyword>
<accession>A0A2S3YKP3</accession>
<dbReference type="Proteomes" id="UP000237511">
    <property type="component" value="Unassembled WGS sequence"/>
</dbReference>
<dbReference type="Pfam" id="PF14534">
    <property type="entry name" value="DUF4440"/>
    <property type="match status" value="1"/>
</dbReference>
<dbReference type="InterPro" id="IPR032710">
    <property type="entry name" value="NTF2-like_dom_sf"/>
</dbReference>
<sequence>MLRYDCIAMLVAYFISMAPMEARAGPMEDVKAAYTAWDEAFGKRDAKAVATFYAEDALLLPPSHDLIEGPAGVEKFFSGIFGMGATDHRLEVIRVDGDGKLIYGAAKWSAKGKDAQGKDQPWGGIATHVFERQADGSLKIKLHTFN</sequence>
<name>A0A2S3YKP3_9HYPH</name>
<feature type="domain" description="DUF4440" evidence="2">
    <location>
        <begin position="30"/>
        <end position="136"/>
    </location>
</feature>
<dbReference type="CDD" id="cd00531">
    <property type="entry name" value="NTF2_like"/>
    <property type="match status" value="1"/>
</dbReference>
<evidence type="ECO:0000313" key="4">
    <source>
        <dbReference type="Proteomes" id="UP000237511"/>
    </source>
</evidence>
<evidence type="ECO:0000259" key="2">
    <source>
        <dbReference type="Pfam" id="PF14534"/>
    </source>
</evidence>
<dbReference type="InterPro" id="IPR027843">
    <property type="entry name" value="DUF4440"/>
</dbReference>
<dbReference type="EMBL" id="LODU01000047">
    <property type="protein sequence ID" value="POH28523.1"/>
    <property type="molecule type" value="Genomic_DNA"/>
</dbReference>
<feature type="chain" id="PRO_5015664111" evidence="1">
    <location>
        <begin position="25"/>
        <end position="146"/>
    </location>
</feature>
<gene>
    <name evidence="3" type="ORF">ATY31_18270</name>
</gene>
<comment type="caution">
    <text evidence="3">The sequence shown here is derived from an EMBL/GenBank/DDBJ whole genome shotgun (WGS) entry which is preliminary data.</text>
</comment>
<evidence type="ECO:0000313" key="3">
    <source>
        <dbReference type="EMBL" id="POH28523.1"/>
    </source>
</evidence>
<protein>
    <submittedName>
        <fullName evidence="3">DUF4440 domain-containing protein</fullName>
    </submittedName>
</protein>
<feature type="signal peptide" evidence="1">
    <location>
        <begin position="1"/>
        <end position="24"/>
    </location>
</feature>
<organism evidence="3 4">
    <name type="scientific">Sinorhizobium americanum</name>
    <dbReference type="NCBI Taxonomy" id="194963"/>
    <lineage>
        <taxon>Bacteria</taxon>
        <taxon>Pseudomonadati</taxon>
        <taxon>Pseudomonadota</taxon>
        <taxon>Alphaproteobacteria</taxon>
        <taxon>Hyphomicrobiales</taxon>
        <taxon>Rhizobiaceae</taxon>
        <taxon>Sinorhizobium/Ensifer group</taxon>
        <taxon>Sinorhizobium</taxon>
    </lineage>
</organism>